<accession>A0AA38F4V2</accession>
<keyword evidence="3" id="KW-1185">Reference proteome</keyword>
<gene>
    <name evidence="2" type="ORF">KI387_032189</name>
</gene>
<dbReference type="PANTHER" id="PTHR37248:SF1">
    <property type="entry name" value="TRANSLATION INITIATION FACTOR"/>
    <property type="match status" value="1"/>
</dbReference>
<organism evidence="2 3">
    <name type="scientific">Taxus chinensis</name>
    <name type="common">Chinese yew</name>
    <name type="synonym">Taxus wallichiana var. chinensis</name>
    <dbReference type="NCBI Taxonomy" id="29808"/>
    <lineage>
        <taxon>Eukaryota</taxon>
        <taxon>Viridiplantae</taxon>
        <taxon>Streptophyta</taxon>
        <taxon>Embryophyta</taxon>
        <taxon>Tracheophyta</taxon>
        <taxon>Spermatophyta</taxon>
        <taxon>Pinopsida</taxon>
        <taxon>Pinidae</taxon>
        <taxon>Conifers II</taxon>
        <taxon>Cupressales</taxon>
        <taxon>Taxaceae</taxon>
        <taxon>Taxus</taxon>
    </lineage>
</organism>
<dbReference type="Proteomes" id="UP000824469">
    <property type="component" value="Unassembled WGS sequence"/>
</dbReference>
<feature type="compositionally biased region" description="Basic residues" evidence="1">
    <location>
        <begin position="42"/>
        <end position="52"/>
    </location>
</feature>
<proteinExistence type="predicted"/>
<feature type="region of interest" description="Disordered" evidence="1">
    <location>
        <begin position="1"/>
        <end position="73"/>
    </location>
</feature>
<name>A0AA38F4V2_TAXCH</name>
<comment type="caution">
    <text evidence="2">The sequence shown here is derived from an EMBL/GenBank/DDBJ whole genome shotgun (WGS) entry which is preliminary data.</text>
</comment>
<evidence type="ECO:0000313" key="3">
    <source>
        <dbReference type="Proteomes" id="UP000824469"/>
    </source>
</evidence>
<reference evidence="2 3" key="1">
    <citation type="journal article" date="2021" name="Nat. Plants">
        <title>The Taxus genome provides insights into paclitaxel biosynthesis.</title>
        <authorList>
            <person name="Xiong X."/>
            <person name="Gou J."/>
            <person name="Liao Q."/>
            <person name="Li Y."/>
            <person name="Zhou Q."/>
            <person name="Bi G."/>
            <person name="Li C."/>
            <person name="Du R."/>
            <person name="Wang X."/>
            <person name="Sun T."/>
            <person name="Guo L."/>
            <person name="Liang H."/>
            <person name="Lu P."/>
            <person name="Wu Y."/>
            <person name="Zhang Z."/>
            <person name="Ro D.K."/>
            <person name="Shang Y."/>
            <person name="Huang S."/>
            <person name="Yan J."/>
        </authorList>
    </citation>
    <scope>NUCLEOTIDE SEQUENCE [LARGE SCALE GENOMIC DNA]</scope>
    <source>
        <strain evidence="2">Ta-2019</strain>
    </source>
</reference>
<feature type="compositionally biased region" description="Basic residues" evidence="1">
    <location>
        <begin position="1"/>
        <end position="10"/>
    </location>
</feature>
<dbReference type="AlphaFoldDB" id="A0AA38F4V2"/>
<protein>
    <submittedName>
        <fullName evidence="2">Uncharacterized protein</fullName>
    </submittedName>
</protein>
<feature type="compositionally biased region" description="Basic and acidic residues" evidence="1">
    <location>
        <begin position="14"/>
        <end position="41"/>
    </location>
</feature>
<feature type="compositionally biased region" description="Polar residues" evidence="1">
    <location>
        <begin position="235"/>
        <end position="253"/>
    </location>
</feature>
<evidence type="ECO:0000313" key="2">
    <source>
        <dbReference type="EMBL" id="KAH9288072.1"/>
    </source>
</evidence>
<sequence length="297" mass="33293">MKKKGAKRGRPSAVKRESLLSSKDDENPSNETHNKDLEDVKKVKKGRPKKLKRESFPVIENEKNGKNDGNSGELADQEQLLELNHREVERRIVAIQAIRDAQIEHVLTQLRVARSMFSKEQLSMPLLQFLKEYCPNTIAVNNPEGIIELERKNQNYDVAGSYVGEKEWRPSIGCQGSFGHQTSVSVDDQTADVMPTPLGFHFTSSAVKDKFLRSIGIHVSSLAFEENSEIKITDGENSFQTPNMGDKTQSSIGITPKSRRLPKRVKFGAVFPPKVKPDTLVQLDCCHVSPVSRKVSK</sequence>
<dbReference type="EMBL" id="JAHRHJ020003813">
    <property type="protein sequence ID" value="KAH9288072.1"/>
    <property type="molecule type" value="Genomic_DNA"/>
</dbReference>
<feature type="region of interest" description="Disordered" evidence="1">
    <location>
        <begin position="235"/>
        <end position="254"/>
    </location>
</feature>
<dbReference type="PANTHER" id="PTHR37248">
    <property type="entry name" value="TRANSLATION INITIATION FACTOR"/>
    <property type="match status" value="1"/>
</dbReference>
<evidence type="ECO:0000256" key="1">
    <source>
        <dbReference type="SAM" id="MobiDB-lite"/>
    </source>
</evidence>